<evidence type="ECO:0000313" key="5">
    <source>
        <dbReference type="Proteomes" id="UP001179952"/>
    </source>
</evidence>
<sequence>MFRQTLHHFHLNSQRFSPPDPTSPPNLRVCARFSLSNTQDIKKITLFYSSNTQMSFRIPNPLNSSLLLLLSITASSSLPCEDTRCRTRSCDANGGCICDLPDPSTVLDGDRHFFGGRFCDEERVMCDGTNGFACEHGGECVEIVQGENYTCACPPGFVGTRCEHVGVPCGPIFCFHEGECLVQGQACKCLQDWMGSIDCSIPTNALYNSSAHMTPHAQSTDHIKFFVAALAILCAFGAVGFGLLARKCFRKSRSTAMKFQQLSKIDSEDDTLVAEVVTNDETQQ</sequence>
<dbReference type="Gene3D" id="2.10.25.10">
    <property type="entry name" value="Laminin"/>
    <property type="match status" value="1"/>
</dbReference>
<dbReference type="SUPFAM" id="SSF57196">
    <property type="entry name" value="EGF/Laminin"/>
    <property type="match status" value="1"/>
</dbReference>
<organism evidence="4 5">
    <name type="scientific">Acorus gramineus</name>
    <name type="common">Dwarf sweet flag</name>
    <dbReference type="NCBI Taxonomy" id="55184"/>
    <lineage>
        <taxon>Eukaryota</taxon>
        <taxon>Viridiplantae</taxon>
        <taxon>Streptophyta</taxon>
        <taxon>Embryophyta</taxon>
        <taxon>Tracheophyta</taxon>
        <taxon>Spermatophyta</taxon>
        <taxon>Magnoliopsida</taxon>
        <taxon>Liliopsida</taxon>
        <taxon>Acoraceae</taxon>
        <taxon>Acorus</taxon>
    </lineage>
</organism>
<dbReference type="CDD" id="cd00054">
    <property type="entry name" value="EGF_CA"/>
    <property type="match status" value="1"/>
</dbReference>
<dbReference type="PROSITE" id="PS01186">
    <property type="entry name" value="EGF_2"/>
    <property type="match status" value="1"/>
</dbReference>
<reference evidence="4" key="1">
    <citation type="journal article" date="2023" name="Nat. Commun.">
        <title>Diploid and tetraploid genomes of Acorus and the evolution of monocots.</title>
        <authorList>
            <person name="Ma L."/>
            <person name="Liu K.W."/>
            <person name="Li Z."/>
            <person name="Hsiao Y.Y."/>
            <person name="Qi Y."/>
            <person name="Fu T."/>
            <person name="Tang G.D."/>
            <person name="Zhang D."/>
            <person name="Sun W.H."/>
            <person name="Liu D.K."/>
            <person name="Li Y."/>
            <person name="Chen G.Z."/>
            <person name="Liu X.D."/>
            <person name="Liao X.Y."/>
            <person name="Jiang Y.T."/>
            <person name="Yu X."/>
            <person name="Hao Y."/>
            <person name="Huang J."/>
            <person name="Zhao X.W."/>
            <person name="Ke S."/>
            <person name="Chen Y.Y."/>
            <person name="Wu W.L."/>
            <person name="Hsu J.L."/>
            <person name="Lin Y.F."/>
            <person name="Huang M.D."/>
            <person name="Li C.Y."/>
            <person name="Huang L."/>
            <person name="Wang Z.W."/>
            <person name="Zhao X."/>
            <person name="Zhong W.Y."/>
            <person name="Peng D.H."/>
            <person name="Ahmad S."/>
            <person name="Lan S."/>
            <person name="Zhang J.S."/>
            <person name="Tsai W.C."/>
            <person name="Van de Peer Y."/>
            <person name="Liu Z.J."/>
        </authorList>
    </citation>
    <scope>NUCLEOTIDE SEQUENCE</scope>
    <source>
        <strain evidence="4">SCP</strain>
    </source>
</reference>
<reference evidence="4" key="2">
    <citation type="submission" date="2023-06" db="EMBL/GenBank/DDBJ databases">
        <authorList>
            <person name="Ma L."/>
            <person name="Liu K.-W."/>
            <person name="Li Z."/>
            <person name="Hsiao Y.-Y."/>
            <person name="Qi Y."/>
            <person name="Fu T."/>
            <person name="Tang G."/>
            <person name="Zhang D."/>
            <person name="Sun W.-H."/>
            <person name="Liu D.-K."/>
            <person name="Li Y."/>
            <person name="Chen G.-Z."/>
            <person name="Liu X.-D."/>
            <person name="Liao X.-Y."/>
            <person name="Jiang Y.-T."/>
            <person name="Yu X."/>
            <person name="Hao Y."/>
            <person name="Huang J."/>
            <person name="Zhao X.-W."/>
            <person name="Ke S."/>
            <person name="Chen Y.-Y."/>
            <person name="Wu W.-L."/>
            <person name="Hsu J.-L."/>
            <person name="Lin Y.-F."/>
            <person name="Huang M.-D."/>
            <person name="Li C.-Y."/>
            <person name="Huang L."/>
            <person name="Wang Z.-W."/>
            <person name="Zhao X."/>
            <person name="Zhong W.-Y."/>
            <person name="Peng D.-H."/>
            <person name="Ahmad S."/>
            <person name="Lan S."/>
            <person name="Zhang J.-S."/>
            <person name="Tsai W.-C."/>
            <person name="Van De Peer Y."/>
            <person name="Liu Z.-J."/>
        </authorList>
    </citation>
    <scope>NUCLEOTIDE SEQUENCE</scope>
    <source>
        <strain evidence="4">SCP</strain>
        <tissue evidence="4">Leaves</tissue>
    </source>
</reference>
<evidence type="ECO:0000256" key="1">
    <source>
        <dbReference type="PROSITE-ProRule" id="PRU00076"/>
    </source>
</evidence>
<dbReference type="PROSITE" id="PS00022">
    <property type="entry name" value="EGF_1"/>
    <property type="match status" value="1"/>
</dbReference>
<dbReference type="Pfam" id="PF00008">
    <property type="entry name" value="EGF"/>
    <property type="match status" value="1"/>
</dbReference>
<feature type="transmembrane region" description="Helical" evidence="2">
    <location>
        <begin position="225"/>
        <end position="245"/>
    </location>
</feature>
<feature type="disulfide bond" evidence="1">
    <location>
        <begin position="134"/>
        <end position="151"/>
    </location>
</feature>
<keyword evidence="2" id="KW-0472">Membrane</keyword>
<name>A0AAV9AF22_ACOGR</name>
<evidence type="ECO:0000259" key="3">
    <source>
        <dbReference type="PROSITE" id="PS50026"/>
    </source>
</evidence>
<accession>A0AAV9AF22</accession>
<dbReference type="EMBL" id="JAUJYN010000010">
    <property type="protein sequence ID" value="KAK1262794.1"/>
    <property type="molecule type" value="Genomic_DNA"/>
</dbReference>
<keyword evidence="1" id="KW-0245">EGF-like domain</keyword>
<evidence type="ECO:0000313" key="4">
    <source>
        <dbReference type="EMBL" id="KAK1262794.1"/>
    </source>
</evidence>
<comment type="caution">
    <text evidence="4">The sequence shown here is derived from an EMBL/GenBank/DDBJ whole genome shotgun (WGS) entry which is preliminary data.</text>
</comment>
<keyword evidence="2" id="KW-0812">Transmembrane</keyword>
<keyword evidence="1" id="KW-1015">Disulfide bond</keyword>
<evidence type="ECO:0000256" key="2">
    <source>
        <dbReference type="SAM" id="Phobius"/>
    </source>
</evidence>
<feature type="domain" description="EGF-like" evidence="3">
    <location>
        <begin position="122"/>
        <end position="163"/>
    </location>
</feature>
<dbReference type="PROSITE" id="PS50026">
    <property type="entry name" value="EGF_3"/>
    <property type="match status" value="2"/>
</dbReference>
<keyword evidence="5" id="KW-1185">Reference proteome</keyword>
<keyword evidence="2" id="KW-1133">Transmembrane helix</keyword>
<dbReference type="Proteomes" id="UP001179952">
    <property type="component" value="Unassembled WGS sequence"/>
</dbReference>
<dbReference type="SMART" id="SM00181">
    <property type="entry name" value="EGF"/>
    <property type="match status" value="2"/>
</dbReference>
<feature type="domain" description="EGF-like" evidence="3">
    <location>
        <begin position="165"/>
        <end position="200"/>
    </location>
</feature>
<dbReference type="InterPro" id="IPR000742">
    <property type="entry name" value="EGF"/>
</dbReference>
<comment type="caution">
    <text evidence="1">Lacks conserved residue(s) required for the propagation of feature annotation.</text>
</comment>
<dbReference type="AlphaFoldDB" id="A0AAV9AF22"/>
<feature type="disulfide bond" evidence="1">
    <location>
        <begin position="153"/>
        <end position="162"/>
    </location>
</feature>
<gene>
    <name evidence="4" type="ORF">QJS04_geneDACA000908</name>
</gene>
<proteinExistence type="predicted"/>
<protein>
    <recommendedName>
        <fullName evidence="3">EGF-like domain-containing protein</fullName>
    </recommendedName>
</protein>